<evidence type="ECO:0000313" key="1">
    <source>
        <dbReference type="EMBL" id="MBA1305975.1"/>
    </source>
</evidence>
<accession>A0AA40RTX9</accession>
<evidence type="ECO:0000313" key="2">
    <source>
        <dbReference type="Proteomes" id="UP001138621"/>
    </source>
</evidence>
<sequence length="340" mass="39109">MRVNVRDTNRLGSYTEKLDKARANRQAVLEELISRMSFVEHDLASQAERLQTHLQESRRSLAGGTWSVQWAWRAHRNPRKVMPLEVNLVTLRTKGGQADQRKLSLRPRDLRVERLTPYIGSRAAKQFSRDLDRFLVLANTVVRWINVLAPAEAVAFNTASWNYGLDRWVTLVGGTCEKAALHLAGVVEEFLSLDAELDDLVFEFNGAAQPVRFHSIICRRECPSLDLLAPAMPRFRVVVSINRTTGRRNSRDVQLYKTDLAARRLKVRLARELGREPTSLEIKDARERQRQRSPTPWLSKELIQHCWLGKHSAGLLRHQRTMVAVMDRWNPLRTTIQSLL</sequence>
<proteinExistence type="predicted"/>
<dbReference type="RefSeq" id="WP_181121711.1">
    <property type="nucleotide sequence ID" value="NZ_JAAMRD010000014.1"/>
</dbReference>
<reference evidence="1" key="1">
    <citation type="submission" date="2020-02" db="EMBL/GenBank/DDBJ databases">
        <title>Synteny-based analysis reveals conserved mechanism for high triclosan tolerance in Pseudomonas, as well as instances of horizontal transfer.</title>
        <authorList>
            <person name="Mcfarland A.G."/>
            <person name="Bertucci H.K."/>
            <person name="Litmann E."/>
            <person name="Shen J."/>
            <person name="Huttenhower C."/>
            <person name="Hartmann E.M."/>
        </authorList>
    </citation>
    <scope>NUCLEOTIDE SEQUENCE</scope>
    <source>
        <strain evidence="1">109A1</strain>
    </source>
</reference>
<organism evidence="1 2">
    <name type="scientific">Stutzerimonas stutzeri</name>
    <name type="common">Pseudomonas stutzeri</name>
    <dbReference type="NCBI Taxonomy" id="316"/>
    <lineage>
        <taxon>Bacteria</taxon>
        <taxon>Pseudomonadati</taxon>
        <taxon>Pseudomonadota</taxon>
        <taxon>Gammaproteobacteria</taxon>
        <taxon>Pseudomonadales</taxon>
        <taxon>Pseudomonadaceae</taxon>
        <taxon>Stutzerimonas</taxon>
    </lineage>
</organism>
<gene>
    <name evidence="1" type="ORF">G7024_16415</name>
</gene>
<dbReference type="Proteomes" id="UP001138621">
    <property type="component" value="Unassembled WGS sequence"/>
</dbReference>
<name>A0AA40RTX9_STUST</name>
<protein>
    <submittedName>
        <fullName evidence="1">Uncharacterized protein</fullName>
    </submittedName>
</protein>
<comment type="caution">
    <text evidence="1">The sequence shown here is derived from an EMBL/GenBank/DDBJ whole genome shotgun (WGS) entry which is preliminary data.</text>
</comment>
<dbReference type="AlphaFoldDB" id="A0AA40RTX9"/>
<dbReference type="EMBL" id="JAAMRD010000014">
    <property type="protein sequence ID" value="MBA1305975.1"/>
    <property type="molecule type" value="Genomic_DNA"/>
</dbReference>